<sequence length="598" mass="65582">MCIRKVQYFNRVRGVVNTDEIAASSRESAELAAVLAASLALAACGGSQKDPAPSNRQVAVLKPQSDAEAARFLAQAGFGGRQIEINMLKEIGYEAWLTQQFKTSPQPSRWTYANDLRVKDLAAYQNWQGLPNILWQSMFTGNDVLQQRMTLALSEIFVISYAGVDVPETIKSLVMADFMDILQRNAFGNFYNLLREVTLSIAMGRMLGTLGNLKEDNKGRRPDENYAREVMQLFTIGLYELNIDGSLKKDAQGQAIETYNLDTVSNLARVFTGWSAPLQFGVPNPDVELSRKPMTLQNADHSALEKSFLGVTIPAGTDGHASLKTALTTLFNHPNVGPFIGKQLIQRFVCSNPSPAYIARVATAFNGGGASSRGDMKNVISAILMDPEARQAPDGNAFAGKHREPMIRLVQLIRTLDYRSPDGVWRLGNTTDPSTRLGQGPLGASSVFNFFRPGYVPPGSELAKQGLVAPEMQIVSEISTIVQLNYLYSLLTAPENSTLRTYNDSNGNNQNDRKETGLSLFLHEEKALADQPLLLVERFNLLFVCGQLSEAVKSAIVASVSKLAIGDPNPAKLDIQKQNRVFAALLMILSNPEYLVLK</sequence>
<dbReference type="PANTHER" id="PTHR43737">
    <property type="entry name" value="BLL7424 PROTEIN"/>
    <property type="match status" value="1"/>
</dbReference>
<protein>
    <submittedName>
        <fullName evidence="1">DUF1800 domain-containing protein</fullName>
    </submittedName>
</protein>
<dbReference type="InterPro" id="IPR014917">
    <property type="entry name" value="DUF1800"/>
</dbReference>
<dbReference type="EMBL" id="CP034433">
    <property type="protein sequence ID" value="AZN36663.1"/>
    <property type="molecule type" value="Genomic_DNA"/>
</dbReference>
<gene>
    <name evidence="1" type="ORF">EJO50_09280</name>
</gene>
<proteinExistence type="predicted"/>
<evidence type="ECO:0000313" key="1">
    <source>
        <dbReference type="EMBL" id="AZN36663.1"/>
    </source>
</evidence>
<dbReference type="AlphaFoldDB" id="A0A3S8ZT29"/>
<accession>A0A3S8ZT29</accession>
<dbReference type="PANTHER" id="PTHR43737:SF1">
    <property type="entry name" value="DUF1501 DOMAIN-CONTAINING PROTEIN"/>
    <property type="match status" value="1"/>
</dbReference>
<evidence type="ECO:0000313" key="2">
    <source>
        <dbReference type="Proteomes" id="UP000282438"/>
    </source>
</evidence>
<dbReference type="Proteomes" id="UP000282438">
    <property type="component" value="Chromosome"/>
</dbReference>
<dbReference type="KEGG" id="iod:EJO50_09280"/>
<reference evidence="1 2" key="1">
    <citation type="submission" date="2018-12" db="EMBL/GenBank/DDBJ databases">
        <title>Complete genome sequence of Iodobacter sp. H11R3.</title>
        <authorList>
            <person name="Bae J.-W."/>
        </authorList>
    </citation>
    <scope>NUCLEOTIDE SEQUENCE [LARGE SCALE GENOMIC DNA]</scope>
    <source>
        <strain evidence="1 2">H11R3</strain>
    </source>
</reference>
<organism evidence="1 2">
    <name type="scientific">Iodobacter ciconiae</name>
    <dbReference type="NCBI Taxonomy" id="2496266"/>
    <lineage>
        <taxon>Bacteria</taxon>
        <taxon>Pseudomonadati</taxon>
        <taxon>Pseudomonadota</taxon>
        <taxon>Betaproteobacteria</taxon>
        <taxon>Neisseriales</taxon>
        <taxon>Chitinibacteraceae</taxon>
        <taxon>Iodobacter</taxon>
    </lineage>
</organism>
<dbReference type="Pfam" id="PF08811">
    <property type="entry name" value="DUF1800"/>
    <property type="match status" value="1"/>
</dbReference>
<name>A0A3S8ZT29_9NEIS</name>
<keyword evidence="2" id="KW-1185">Reference proteome</keyword>
<dbReference type="OrthoDB" id="9772295at2"/>